<dbReference type="SUPFAM" id="SSF46689">
    <property type="entry name" value="Homeodomain-like"/>
    <property type="match status" value="1"/>
</dbReference>
<dbReference type="GO" id="GO:0003700">
    <property type="term" value="F:DNA-binding transcription factor activity"/>
    <property type="evidence" value="ECO:0007669"/>
    <property type="project" value="TreeGrafter"/>
</dbReference>
<dbReference type="SUPFAM" id="SSF48498">
    <property type="entry name" value="Tetracyclin repressor-like, C-terminal domain"/>
    <property type="match status" value="1"/>
</dbReference>
<organism evidence="6 7">
    <name type="scientific">Catenulispora acidiphila (strain DSM 44928 / JCM 14897 / NBRC 102108 / NRRL B-24433 / ID139908)</name>
    <dbReference type="NCBI Taxonomy" id="479433"/>
    <lineage>
        <taxon>Bacteria</taxon>
        <taxon>Bacillati</taxon>
        <taxon>Actinomycetota</taxon>
        <taxon>Actinomycetes</taxon>
        <taxon>Catenulisporales</taxon>
        <taxon>Catenulisporaceae</taxon>
        <taxon>Catenulispora</taxon>
    </lineage>
</organism>
<dbReference type="eggNOG" id="COG1309">
    <property type="taxonomic scope" value="Bacteria"/>
</dbReference>
<dbReference type="EMBL" id="CP001700">
    <property type="protein sequence ID" value="ACU75662.1"/>
    <property type="molecule type" value="Genomic_DNA"/>
</dbReference>
<evidence type="ECO:0000256" key="1">
    <source>
        <dbReference type="ARBA" id="ARBA00023015"/>
    </source>
</evidence>
<dbReference type="KEGG" id="cai:Caci_6821"/>
<feature type="DNA-binding region" description="H-T-H motif" evidence="4">
    <location>
        <begin position="53"/>
        <end position="72"/>
    </location>
</feature>
<dbReference type="InterPro" id="IPR036271">
    <property type="entry name" value="Tet_transcr_reg_TetR-rel_C_sf"/>
</dbReference>
<accession>C7Q1W1</accession>
<dbReference type="Gene3D" id="1.10.357.10">
    <property type="entry name" value="Tetracycline Repressor, domain 2"/>
    <property type="match status" value="1"/>
</dbReference>
<evidence type="ECO:0000259" key="5">
    <source>
        <dbReference type="PROSITE" id="PS50977"/>
    </source>
</evidence>
<dbReference type="Pfam" id="PF00440">
    <property type="entry name" value="TetR_N"/>
    <property type="match status" value="1"/>
</dbReference>
<keyword evidence="7" id="KW-1185">Reference proteome</keyword>
<keyword evidence="1" id="KW-0805">Transcription regulation</keyword>
<dbReference type="PROSITE" id="PS50977">
    <property type="entry name" value="HTH_TETR_2"/>
    <property type="match status" value="1"/>
</dbReference>
<dbReference type="OrthoDB" id="3173376at2"/>
<feature type="domain" description="HTH tetR-type" evidence="5">
    <location>
        <begin position="30"/>
        <end position="90"/>
    </location>
</feature>
<dbReference type="PANTHER" id="PTHR30055:SF220">
    <property type="entry name" value="TETR-FAMILY REGULATORY PROTEIN"/>
    <property type="match status" value="1"/>
</dbReference>
<protein>
    <submittedName>
        <fullName evidence="6">Transcriptional regulator, TetR family</fullName>
    </submittedName>
</protein>
<dbReference type="STRING" id="479433.Caci_6821"/>
<sequence>MAVIVNGVNMRHDEQVSTPKTASRTRYHHGDLRNAMMDSAVELARTGGPEAVVLREVARRVGVSATAAYRHFSDAEALLEEVKSTSLAVLADALAVAVGSVPSDGDPGDVAVARLRAAANAYIDFATGQAGLFLTAFCRTTVPGEQYPGEPFTDTDAFRALGYLLDEVVAAGRMPAERRPGADIAAWSAVHGFATLSVGGPLERHLTAEEQEFVRQRTVDVVIRGLTGAE</sequence>
<dbReference type="Pfam" id="PF13305">
    <property type="entry name" value="TetR_C_33"/>
    <property type="match status" value="1"/>
</dbReference>
<dbReference type="HOGENOM" id="CLU_069356_40_0_11"/>
<evidence type="ECO:0000256" key="4">
    <source>
        <dbReference type="PROSITE-ProRule" id="PRU00335"/>
    </source>
</evidence>
<dbReference type="InterPro" id="IPR009057">
    <property type="entry name" value="Homeodomain-like_sf"/>
</dbReference>
<dbReference type="GO" id="GO:0000976">
    <property type="term" value="F:transcription cis-regulatory region binding"/>
    <property type="evidence" value="ECO:0007669"/>
    <property type="project" value="TreeGrafter"/>
</dbReference>
<keyword evidence="2 4" id="KW-0238">DNA-binding</keyword>
<dbReference type="InterPro" id="IPR050109">
    <property type="entry name" value="HTH-type_TetR-like_transc_reg"/>
</dbReference>
<name>C7Q1W1_CATAD</name>
<keyword evidence="3" id="KW-0804">Transcription</keyword>
<reference evidence="6 7" key="1">
    <citation type="journal article" date="2009" name="Stand. Genomic Sci.">
        <title>Complete genome sequence of Catenulispora acidiphila type strain (ID 139908).</title>
        <authorList>
            <person name="Copeland A."/>
            <person name="Lapidus A."/>
            <person name="Glavina Del Rio T."/>
            <person name="Nolan M."/>
            <person name="Lucas S."/>
            <person name="Chen F."/>
            <person name="Tice H."/>
            <person name="Cheng J.F."/>
            <person name="Bruce D."/>
            <person name="Goodwin L."/>
            <person name="Pitluck S."/>
            <person name="Mikhailova N."/>
            <person name="Pati A."/>
            <person name="Ivanova N."/>
            <person name="Mavromatis K."/>
            <person name="Chen A."/>
            <person name="Palaniappan K."/>
            <person name="Chain P."/>
            <person name="Land M."/>
            <person name="Hauser L."/>
            <person name="Chang Y.J."/>
            <person name="Jeffries C.D."/>
            <person name="Chertkov O."/>
            <person name="Brettin T."/>
            <person name="Detter J.C."/>
            <person name="Han C."/>
            <person name="Ali Z."/>
            <person name="Tindall B.J."/>
            <person name="Goker M."/>
            <person name="Bristow J."/>
            <person name="Eisen J.A."/>
            <person name="Markowitz V."/>
            <person name="Hugenholtz P."/>
            <person name="Kyrpides N.C."/>
            <person name="Klenk H.P."/>
        </authorList>
    </citation>
    <scope>NUCLEOTIDE SEQUENCE [LARGE SCALE GENOMIC DNA]</scope>
    <source>
        <strain evidence="7">DSM 44928 / JCM 14897 / NBRC 102108 / NRRL B-24433 / ID139908</strain>
    </source>
</reference>
<dbReference type="PANTHER" id="PTHR30055">
    <property type="entry name" value="HTH-TYPE TRANSCRIPTIONAL REGULATOR RUTR"/>
    <property type="match status" value="1"/>
</dbReference>
<dbReference type="AlphaFoldDB" id="C7Q1W1"/>
<dbReference type="InterPro" id="IPR001647">
    <property type="entry name" value="HTH_TetR"/>
</dbReference>
<proteinExistence type="predicted"/>
<evidence type="ECO:0000313" key="6">
    <source>
        <dbReference type="EMBL" id="ACU75662.1"/>
    </source>
</evidence>
<gene>
    <name evidence="6" type="ordered locus">Caci_6821</name>
</gene>
<dbReference type="Proteomes" id="UP000000851">
    <property type="component" value="Chromosome"/>
</dbReference>
<evidence type="ECO:0000256" key="2">
    <source>
        <dbReference type="ARBA" id="ARBA00023125"/>
    </source>
</evidence>
<evidence type="ECO:0000256" key="3">
    <source>
        <dbReference type="ARBA" id="ARBA00023163"/>
    </source>
</evidence>
<evidence type="ECO:0000313" key="7">
    <source>
        <dbReference type="Proteomes" id="UP000000851"/>
    </source>
</evidence>
<dbReference type="InterPro" id="IPR025996">
    <property type="entry name" value="MT1864/Rv1816-like_C"/>
</dbReference>
<dbReference type="InParanoid" id="C7Q1W1"/>